<dbReference type="Pfam" id="PF13380">
    <property type="entry name" value="CoA_binding_2"/>
    <property type="match status" value="1"/>
</dbReference>
<organism evidence="2 3">
    <name type="scientific">Ammonifex degensii (strain DSM 10501 / KC4)</name>
    <dbReference type="NCBI Taxonomy" id="429009"/>
    <lineage>
        <taxon>Bacteria</taxon>
        <taxon>Bacillati</taxon>
        <taxon>Bacillota</taxon>
        <taxon>Clostridia</taxon>
        <taxon>Thermoanaerobacterales</taxon>
        <taxon>Thermoanaerobacteraceae</taxon>
        <taxon>Ammonifex</taxon>
    </lineage>
</organism>
<dbReference type="KEGG" id="adg:Adeg_0652"/>
<dbReference type="PANTHER" id="PTHR33303">
    <property type="entry name" value="CYTOPLASMIC PROTEIN-RELATED"/>
    <property type="match status" value="1"/>
</dbReference>
<name>C9RC22_AMMDK</name>
<sequence>MKGDLADFLQKKRWAVVGASRDPQKYGHRIYFQLKELGYEVYAVNPNCQKIDGDPCYPSLSALPVLPEVVNIVVPPQVAERVVEEAIRLGIKRIWLQPGTESSAALEAAEKAGIWVVYGQCVLLASKPEEG</sequence>
<dbReference type="eggNOG" id="COG1832">
    <property type="taxonomic scope" value="Bacteria"/>
</dbReference>
<protein>
    <submittedName>
        <fullName evidence="2">CoA-binding domain protein</fullName>
    </submittedName>
</protein>
<accession>C9RC22</accession>
<dbReference type="HOGENOM" id="CLU_112567_1_2_9"/>
<dbReference type="Proteomes" id="UP000002620">
    <property type="component" value="Chromosome"/>
</dbReference>
<dbReference type="SUPFAM" id="SSF51735">
    <property type="entry name" value="NAD(P)-binding Rossmann-fold domains"/>
    <property type="match status" value="1"/>
</dbReference>
<dbReference type="EMBL" id="CP001785">
    <property type="protein sequence ID" value="ACX51799.1"/>
    <property type="molecule type" value="Genomic_DNA"/>
</dbReference>
<dbReference type="InterPro" id="IPR036291">
    <property type="entry name" value="NAD(P)-bd_dom_sf"/>
</dbReference>
<evidence type="ECO:0000259" key="1">
    <source>
        <dbReference type="SMART" id="SM00881"/>
    </source>
</evidence>
<dbReference type="AlphaFoldDB" id="C9RC22"/>
<evidence type="ECO:0000313" key="2">
    <source>
        <dbReference type="EMBL" id="ACX51799.1"/>
    </source>
</evidence>
<dbReference type="Gene3D" id="3.40.50.720">
    <property type="entry name" value="NAD(P)-binding Rossmann-like Domain"/>
    <property type="match status" value="1"/>
</dbReference>
<keyword evidence="3" id="KW-1185">Reference proteome</keyword>
<dbReference type="SMART" id="SM00881">
    <property type="entry name" value="CoA_binding"/>
    <property type="match status" value="1"/>
</dbReference>
<feature type="domain" description="CoA-binding" evidence="1">
    <location>
        <begin position="8"/>
        <end position="100"/>
    </location>
</feature>
<reference evidence="2 3" key="1">
    <citation type="submission" date="2009-10" db="EMBL/GenBank/DDBJ databases">
        <title>Complete sequence of chromosome of Ammonifex degensii KC4.</title>
        <authorList>
            <consortium name="US DOE Joint Genome Institute"/>
            <person name="Kerfeld C."/>
            <person name="Goodner B."/>
            <person name="Huber H."/>
            <person name="Stetter K."/>
            <person name="Lucas S."/>
            <person name="Copeland A."/>
            <person name="Lapidus A."/>
            <person name="Glavina del Rio T."/>
            <person name="Dalin E."/>
            <person name="Tice H."/>
            <person name="Bruce D."/>
            <person name="Goodwin L."/>
            <person name="Pitluck S."/>
            <person name="Saunders E."/>
            <person name="Brettin T."/>
            <person name="Detter J.C."/>
            <person name="Han C."/>
            <person name="Larimer F."/>
            <person name="Land M."/>
            <person name="Hauser L."/>
            <person name="Kyrpides N."/>
            <person name="Ovchinnikova G."/>
            <person name="Richardson P."/>
        </authorList>
    </citation>
    <scope>NUCLEOTIDE SEQUENCE [LARGE SCALE GENOMIC DNA]</scope>
    <source>
        <strain evidence="3">DSM 10501 / KC4</strain>
    </source>
</reference>
<gene>
    <name evidence="2" type="ordered locus">Adeg_0652</name>
</gene>
<dbReference type="RefSeq" id="WP_015738677.1">
    <property type="nucleotide sequence ID" value="NC_013385.1"/>
</dbReference>
<evidence type="ECO:0000313" key="3">
    <source>
        <dbReference type="Proteomes" id="UP000002620"/>
    </source>
</evidence>
<dbReference type="InterPro" id="IPR003781">
    <property type="entry name" value="CoA-bd"/>
</dbReference>
<dbReference type="STRING" id="429009.Adeg_0652"/>
<dbReference type="PANTHER" id="PTHR33303:SF2">
    <property type="entry name" value="COA-BINDING DOMAIN-CONTAINING PROTEIN"/>
    <property type="match status" value="1"/>
</dbReference>
<proteinExistence type="predicted"/>